<keyword evidence="7" id="KW-0539">Nucleus</keyword>
<evidence type="ECO:0000259" key="8">
    <source>
        <dbReference type="PROSITE" id="PS50166"/>
    </source>
</evidence>
<reference evidence="9" key="1">
    <citation type="submission" date="2018-09" db="EMBL/GenBank/DDBJ databases">
        <title>whole genome sequence of T. equiperdum IVM-t1 strain.</title>
        <authorList>
            <person name="Suganuma K."/>
        </authorList>
    </citation>
    <scope>NUCLEOTIDE SEQUENCE [LARGE SCALE GENOMIC DNA]</scope>
    <source>
        <strain evidence="9">IVM-t1</strain>
    </source>
</reference>
<dbReference type="EMBL" id="QSBY01000010">
    <property type="protein sequence ID" value="RHW69898.1"/>
    <property type="molecule type" value="Genomic_DNA"/>
</dbReference>
<evidence type="ECO:0000313" key="9">
    <source>
        <dbReference type="EMBL" id="RHW69898.1"/>
    </source>
</evidence>
<dbReference type="SMART" id="SM00913">
    <property type="entry name" value="IBN_N"/>
    <property type="match status" value="1"/>
</dbReference>
<dbReference type="InterPro" id="IPR057672">
    <property type="entry name" value="TPR_IPO4/5"/>
</dbReference>
<evidence type="ECO:0000256" key="4">
    <source>
        <dbReference type="ARBA" id="ARBA00022490"/>
    </source>
</evidence>
<keyword evidence="3" id="KW-0813">Transport</keyword>
<gene>
    <name evidence="9" type="ORF">DPX39_100035500</name>
</gene>
<dbReference type="InterPro" id="IPR040122">
    <property type="entry name" value="Importin_beta"/>
</dbReference>
<name>A0A3L6L1G7_9TRYP</name>
<keyword evidence="5" id="KW-0677">Repeat</keyword>
<keyword evidence="4" id="KW-0963">Cytoplasm</keyword>
<dbReference type="InterPro" id="IPR011989">
    <property type="entry name" value="ARM-like"/>
</dbReference>
<dbReference type="PROSITE" id="PS50166">
    <property type="entry name" value="IMPORTIN_B_NT"/>
    <property type="match status" value="1"/>
</dbReference>
<comment type="subcellular location">
    <subcellularLocation>
        <location evidence="2">Cytoplasm</location>
    </subcellularLocation>
    <subcellularLocation>
        <location evidence="1">Nucleus</location>
    </subcellularLocation>
</comment>
<proteinExistence type="predicted"/>
<evidence type="ECO:0000256" key="7">
    <source>
        <dbReference type="ARBA" id="ARBA00023242"/>
    </source>
</evidence>
<dbReference type="GO" id="GO:0006606">
    <property type="term" value="P:protein import into nucleus"/>
    <property type="evidence" value="ECO:0007669"/>
    <property type="project" value="InterPro"/>
</dbReference>
<dbReference type="InterPro" id="IPR058584">
    <property type="entry name" value="IMB1_TNPO1-like_TPR"/>
</dbReference>
<evidence type="ECO:0000256" key="2">
    <source>
        <dbReference type="ARBA" id="ARBA00004496"/>
    </source>
</evidence>
<dbReference type="InterPro" id="IPR001494">
    <property type="entry name" value="Importin-beta_N"/>
</dbReference>
<dbReference type="GO" id="GO:0005737">
    <property type="term" value="C:cytoplasm"/>
    <property type="evidence" value="ECO:0007669"/>
    <property type="project" value="UniProtKB-SubCell"/>
</dbReference>
<dbReference type="Gene3D" id="1.25.10.10">
    <property type="entry name" value="Leucine-rich Repeat Variant"/>
    <property type="match status" value="1"/>
</dbReference>
<accession>A0A3L6L1G7</accession>
<dbReference type="Pfam" id="PF25780">
    <property type="entry name" value="TPR_IPO5"/>
    <property type="match status" value="1"/>
</dbReference>
<dbReference type="Pfam" id="PF25574">
    <property type="entry name" value="TPR_IMB1"/>
    <property type="match status" value="1"/>
</dbReference>
<protein>
    <submittedName>
        <fullName evidence="9">Importin beta-1 subunit</fullName>
    </submittedName>
</protein>
<keyword evidence="6" id="KW-0653">Protein transport</keyword>
<comment type="caution">
    <text evidence="9">The sequence shown here is derived from an EMBL/GenBank/DDBJ whole genome shotgun (WGS) entry which is preliminary data.</text>
</comment>
<sequence>MSSLTELLTALGSPDPSVRIPAEEQVNRAKQGGLGGFLCSLLEEFRDESKPLFARNMAGTLLKNAVAPNLRETAARRALEREWKNLPVALRTEVKQCVLSTLGSPKKDIQNVAANIIGNLSRIELPAGEWPDLMDILISATESQSEFHQVAALTAIGYVCEEGHDHEDVEAALINYTGGILNAVVCGMNSGKEEVCYCATNALCNAMEFIHDNMQQQNQRDLLVDTLCRTVASSHNSRTREKAMESLVKVADMYYSTLPNYIDRLHAITTGAIFGEEEGVALQAMLFWISICETELDMKESADPRCLFYAQKGASMLVNICLQTIVRQEEGQEEGDWNIAIAGGKLLQSLAMCIQDPVVDLVMPFVYSNIEGATWREKEAAVLAFGCILNGPNADKIQDTVAQAVPGLLQYIRHDHPLVADTAGWVLATVCELFGDVFLLQPWNLQQLINIVTPMIGEGTEKAIRGCHIVHNLSLTYEEEDCQPTNELSRYFAELLNVLLLAIDKGVDYTVKSVAQEALNALIDAAAVDCLQFLNLLVPELHKRIYNVLGERQQGQVGEMEASSLLGLLCGSLGSTARKLMLAFNEHLQPSMEIVLKILENPQGTVLEEVLTMLGSFAHAVKQGMAPYLDRITGHVVKALQCVDEPDLITVAVGTVGDLSLGVQKDLAPYVEGILGALYGNLQNPEVDRCVKCIFLNCIGDIVLNVGEANFAQYVNIFMPFVHSMFEQSCGVNVTDDPDNEEYVMSLWESISTLYTSVCQSFKGNEIPLAPYLQNMLQFVLYTAPLAKSHGYVEVFIAIITVIGDMASVLKSVSLKELRQQAQSALLSSEVVAIVKVAAELNDGRDGFREQVRWVESQLQQLSKVV</sequence>
<dbReference type="Pfam" id="PF13513">
    <property type="entry name" value="HEAT_EZ"/>
    <property type="match status" value="1"/>
</dbReference>
<dbReference type="SUPFAM" id="SSF48371">
    <property type="entry name" value="ARM repeat"/>
    <property type="match status" value="1"/>
</dbReference>
<dbReference type="AlphaFoldDB" id="A0A3L6L1G7"/>
<evidence type="ECO:0000256" key="6">
    <source>
        <dbReference type="ARBA" id="ARBA00022927"/>
    </source>
</evidence>
<evidence type="ECO:0000256" key="1">
    <source>
        <dbReference type="ARBA" id="ARBA00004123"/>
    </source>
</evidence>
<evidence type="ECO:0000256" key="3">
    <source>
        <dbReference type="ARBA" id="ARBA00022448"/>
    </source>
</evidence>
<dbReference type="Proteomes" id="UP000266743">
    <property type="component" value="Chromosome 10"/>
</dbReference>
<dbReference type="Pfam" id="PF03810">
    <property type="entry name" value="IBN_N"/>
    <property type="match status" value="1"/>
</dbReference>
<dbReference type="InterPro" id="IPR016024">
    <property type="entry name" value="ARM-type_fold"/>
</dbReference>
<feature type="domain" description="Importin N-terminal" evidence="8">
    <location>
        <begin position="22"/>
        <end position="104"/>
    </location>
</feature>
<organism evidence="9">
    <name type="scientific">Trypanosoma brucei equiperdum</name>
    <dbReference type="NCBI Taxonomy" id="630700"/>
    <lineage>
        <taxon>Eukaryota</taxon>
        <taxon>Discoba</taxon>
        <taxon>Euglenozoa</taxon>
        <taxon>Kinetoplastea</taxon>
        <taxon>Metakinetoplastina</taxon>
        <taxon>Trypanosomatida</taxon>
        <taxon>Trypanosomatidae</taxon>
        <taxon>Trypanosoma</taxon>
    </lineage>
</organism>
<dbReference type="PANTHER" id="PTHR10527">
    <property type="entry name" value="IMPORTIN BETA"/>
    <property type="match status" value="1"/>
</dbReference>
<dbReference type="GO" id="GO:0031267">
    <property type="term" value="F:small GTPase binding"/>
    <property type="evidence" value="ECO:0007669"/>
    <property type="project" value="InterPro"/>
</dbReference>
<evidence type="ECO:0000256" key="5">
    <source>
        <dbReference type="ARBA" id="ARBA00022737"/>
    </source>
</evidence>